<dbReference type="PANTHER" id="PTHR31942">
    <property type="entry name" value="MLO-LIKE PROTEIN 1"/>
    <property type="match status" value="1"/>
</dbReference>
<comment type="domain">
    <text evidence="8">The C-terminus contains a calmodulin-binding domain, which binds calmodulin in a calcium-dependent fashion.</text>
</comment>
<keyword evidence="7 8" id="KW-0568">Pathogenesis-related protein</keyword>
<sequence>MSGGDAGGRQLDQTPTWAVGLVCAVIVIISILLEKLLHHFGHYFEKRHKVALVEALEKIKSELMVLGFISLLLTFGQSYIARICIPDKVADTMLPCKKHSEASHQTQGEANKHEGGGESKGHEAAGGEGGGHRRLLWNEHRMLSGGGGGKHKCHEGHQPLISVDGVHQLHIFIFFLAIFHVVYSAATMMLGRAKIRRWKSWERDADSQNDPNNDQARFRLTHETSFVRDHTSFWTKSPILFYLVCFLRQFFRSVTRADYLTMRHGFISVHLAPGTKFDFQKYIKRSLEDDFKVVVGISPVLWTSAVIYLTLNVEGYQAMFWLSVLPLVVILLVGTKLQAIISQMAIEITERHAVVQGIPLVQVSDRYFWFSWPRLVLHIIHLTLFQNAFEITYFFWIWYEFGLHSCFHSHMYLQYLRICIGVAVLILCAYITLPLYALVTQMGSTMKKSIFDEQTNKALMSWAKHAVKKKADGKPIQIPTQNLGSPTDSPHSSPLHPNSRKMMQTSP</sequence>
<dbReference type="GO" id="GO:0016853">
    <property type="term" value="F:isomerase activity"/>
    <property type="evidence" value="ECO:0007669"/>
    <property type="project" value="UniProtKB-KW"/>
</dbReference>
<feature type="transmembrane region" description="Helical" evidence="10">
    <location>
        <begin position="375"/>
        <end position="399"/>
    </location>
</feature>
<feature type="compositionally biased region" description="Basic and acidic residues" evidence="9">
    <location>
        <begin position="110"/>
        <end position="125"/>
    </location>
</feature>
<dbReference type="AlphaFoldDB" id="A0AAD8N3F0"/>
<protein>
    <recommendedName>
        <fullName evidence="8">MLO-like protein</fullName>
    </recommendedName>
</protein>
<feature type="transmembrane region" description="Helical" evidence="10">
    <location>
        <begin position="316"/>
        <end position="334"/>
    </location>
</feature>
<feature type="transmembrane region" description="Helical" evidence="10">
    <location>
        <begin position="291"/>
        <end position="310"/>
    </location>
</feature>
<dbReference type="EMBL" id="JAUIZM010000002">
    <property type="protein sequence ID" value="KAK1400305.1"/>
    <property type="molecule type" value="Genomic_DNA"/>
</dbReference>
<name>A0AAD8N3F0_9APIA</name>
<evidence type="ECO:0000256" key="2">
    <source>
        <dbReference type="ARBA" id="ARBA00006574"/>
    </source>
</evidence>
<keyword evidence="8" id="KW-0112">Calmodulin-binding</keyword>
<feature type="region of interest" description="Disordered" evidence="9">
    <location>
        <begin position="470"/>
        <end position="507"/>
    </location>
</feature>
<evidence type="ECO:0000256" key="5">
    <source>
        <dbReference type="ARBA" id="ARBA00022989"/>
    </source>
</evidence>
<feature type="region of interest" description="Disordered" evidence="9">
    <location>
        <begin position="100"/>
        <end position="131"/>
    </location>
</feature>
<feature type="transmembrane region" description="Helical" evidence="10">
    <location>
        <begin position="169"/>
        <end position="190"/>
    </location>
</feature>
<evidence type="ECO:0000256" key="7">
    <source>
        <dbReference type="ARBA" id="ARBA00023265"/>
    </source>
</evidence>
<evidence type="ECO:0000256" key="8">
    <source>
        <dbReference type="RuleBase" id="RU280816"/>
    </source>
</evidence>
<comment type="function">
    <text evidence="8">May be involved in modulation of pathogen defense and leaf cell death.</text>
</comment>
<keyword evidence="3 8" id="KW-0812">Transmembrane</keyword>
<evidence type="ECO:0000256" key="1">
    <source>
        <dbReference type="ARBA" id="ARBA00004141"/>
    </source>
</evidence>
<dbReference type="Proteomes" id="UP001237642">
    <property type="component" value="Unassembled WGS sequence"/>
</dbReference>
<dbReference type="InterPro" id="IPR004326">
    <property type="entry name" value="Mlo"/>
</dbReference>
<keyword evidence="12" id="KW-1185">Reference proteome</keyword>
<dbReference type="GO" id="GO:0006952">
    <property type="term" value="P:defense response"/>
    <property type="evidence" value="ECO:0007669"/>
    <property type="project" value="UniProtKB-KW"/>
</dbReference>
<dbReference type="GO" id="GO:0016020">
    <property type="term" value="C:membrane"/>
    <property type="evidence" value="ECO:0007669"/>
    <property type="project" value="UniProtKB-SubCell"/>
</dbReference>
<keyword evidence="11" id="KW-0413">Isomerase</keyword>
<feature type="compositionally biased region" description="Polar residues" evidence="9">
    <location>
        <begin position="478"/>
        <end position="507"/>
    </location>
</feature>
<dbReference type="Pfam" id="PF03094">
    <property type="entry name" value="Mlo"/>
    <property type="match status" value="1"/>
</dbReference>
<evidence type="ECO:0000256" key="9">
    <source>
        <dbReference type="SAM" id="MobiDB-lite"/>
    </source>
</evidence>
<evidence type="ECO:0000256" key="4">
    <source>
        <dbReference type="ARBA" id="ARBA00022821"/>
    </source>
</evidence>
<comment type="subcellular location">
    <subcellularLocation>
        <location evidence="1 8">Membrane</location>
        <topology evidence="1 8">Multi-pass membrane protein</topology>
    </subcellularLocation>
</comment>
<evidence type="ECO:0000313" key="12">
    <source>
        <dbReference type="Proteomes" id="UP001237642"/>
    </source>
</evidence>
<dbReference type="PANTHER" id="PTHR31942:SF53">
    <property type="entry name" value="MLO-LIKE PROTEIN 5-RELATED"/>
    <property type="match status" value="1"/>
</dbReference>
<dbReference type="GO" id="GO:0005516">
    <property type="term" value="F:calmodulin binding"/>
    <property type="evidence" value="ECO:0007669"/>
    <property type="project" value="UniProtKB-KW"/>
</dbReference>
<evidence type="ECO:0000256" key="6">
    <source>
        <dbReference type="ARBA" id="ARBA00023136"/>
    </source>
</evidence>
<reference evidence="11" key="1">
    <citation type="submission" date="2023-02" db="EMBL/GenBank/DDBJ databases">
        <title>Genome of toxic invasive species Heracleum sosnowskyi carries increased number of genes despite the absence of recent whole-genome duplications.</title>
        <authorList>
            <person name="Schelkunov M."/>
            <person name="Shtratnikova V."/>
            <person name="Makarenko M."/>
            <person name="Klepikova A."/>
            <person name="Omelchenko D."/>
            <person name="Novikova G."/>
            <person name="Obukhova E."/>
            <person name="Bogdanov V."/>
            <person name="Penin A."/>
            <person name="Logacheva M."/>
        </authorList>
    </citation>
    <scope>NUCLEOTIDE SEQUENCE</scope>
    <source>
        <strain evidence="11">Hsosn_3</strain>
        <tissue evidence="11">Leaf</tissue>
    </source>
</reference>
<evidence type="ECO:0000256" key="10">
    <source>
        <dbReference type="SAM" id="Phobius"/>
    </source>
</evidence>
<evidence type="ECO:0000313" key="11">
    <source>
        <dbReference type="EMBL" id="KAK1400305.1"/>
    </source>
</evidence>
<gene>
    <name evidence="8" type="primary">MLO</name>
    <name evidence="11" type="ORF">POM88_010168</name>
</gene>
<comment type="caution">
    <text evidence="11">The sequence shown here is derived from an EMBL/GenBank/DDBJ whole genome shotgun (WGS) entry which is preliminary data.</text>
</comment>
<feature type="transmembrane region" description="Helical" evidence="10">
    <location>
        <begin position="17"/>
        <end position="37"/>
    </location>
</feature>
<keyword evidence="5 8" id="KW-1133">Transmembrane helix</keyword>
<organism evidence="11 12">
    <name type="scientific">Heracleum sosnowskyi</name>
    <dbReference type="NCBI Taxonomy" id="360622"/>
    <lineage>
        <taxon>Eukaryota</taxon>
        <taxon>Viridiplantae</taxon>
        <taxon>Streptophyta</taxon>
        <taxon>Embryophyta</taxon>
        <taxon>Tracheophyta</taxon>
        <taxon>Spermatophyta</taxon>
        <taxon>Magnoliopsida</taxon>
        <taxon>eudicotyledons</taxon>
        <taxon>Gunneridae</taxon>
        <taxon>Pentapetalae</taxon>
        <taxon>asterids</taxon>
        <taxon>campanulids</taxon>
        <taxon>Apiales</taxon>
        <taxon>Apiaceae</taxon>
        <taxon>Apioideae</taxon>
        <taxon>apioid superclade</taxon>
        <taxon>Tordylieae</taxon>
        <taxon>Tordyliinae</taxon>
        <taxon>Heracleum</taxon>
    </lineage>
</organism>
<keyword evidence="4 8" id="KW-0611">Plant defense</keyword>
<proteinExistence type="inferred from homology"/>
<evidence type="ECO:0000256" key="3">
    <source>
        <dbReference type="ARBA" id="ARBA00022692"/>
    </source>
</evidence>
<keyword evidence="6 8" id="KW-0472">Membrane</keyword>
<reference evidence="11" key="2">
    <citation type="submission" date="2023-05" db="EMBL/GenBank/DDBJ databases">
        <authorList>
            <person name="Schelkunov M.I."/>
        </authorList>
    </citation>
    <scope>NUCLEOTIDE SEQUENCE</scope>
    <source>
        <strain evidence="11">Hsosn_3</strain>
        <tissue evidence="11">Leaf</tissue>
    </source>
</reference>
<accession>A0AAD8N3F0</accession>
<feature type="transmembrane region" description="Helical" evidence="10">
    <location>
        <begin position="63"/>
        <end position="81"/>
    </location>
</feature>
<feature type="transmembrane region" description="Helical" evidence="10">
    <location>
        <begin position="415"/>
        <end position="439"/>
    </location>
</feature>
<comment type="similarity">
    <text evidence="2 8">Belongs to the MLO family.</text>
</comment>